<dbReference type="GO" id="GO:0016020">
    <property type="term" value="C:membrane"/>
    <property type="evidence" value="ECO:0007669"/>
    <property type="project" value="InterPro"/>
</dbReference>
<dbReference type="AlphaFoldDB" id="A0A1M5YHK2"/>
<feature type="signal peptide" evidence="2">
    <location>
        <begin position="1"/>
        <end position="19"/>
    </location>
</feature>
<dbReference type="Gene3D" id="2.60.40.60">
    <property type="entry name" value="Cadherins"/>
    <property type="match status" value="1"/>
</dbReference>
<name>A0A1M5YHK2_9GAMM</name>
<keyword evidence="4" id="KW-1185">Reference proteome</keyword>
<evidence type="ECO:0000313" key="3">
    <source>
        <dbReference type="EMBL" id="SHI11404.1"/>
    </source>
</evidence>
<accession>A0A1M5YHK2</accession>
<dbReference type="InterPro" id="IPR032331">
    <property type="entry name" value="DUF4856"/>
</dbReference>
<dbReference type="CDD" id="cd11304">
    <property type="entry name" value="Cadherin_repeat"/>
    <property type="match status" value="1"/>
</dbReference>
<feature type="region of interest" description="Disordered" evidence="1">
    <location>
        <begin position="21"/>
        <end position="44"/>
    </location>
</feature>
<dbReference type="Proteomes" id="UP000184268">
    <property type="component" value="Unassembled WGS sequence"/>
</dbReference>
<protein>
    <recommendedName>
        <fullName evidence="5">Cadherin domain-containing protein</fullName>
    </recommendedName>
</protein>
<sequence>MTQRSPIALALLTSSLALTACGGGSDSSEPTPQPPAPSNTAPTDIVLSNDSVDENAMGAEIGQLTASDSDSGDSFTFSTEDSRFVIEGDMLSLAADVAMNYEAMASTEVSVTVTDSAGATFSKPLTIMVNDLLDYYAFPSRFGADTSVSYSGQTTRHVLIAELNHYIGNQLLADLDSGVLTSREEVLAKLNSFYLITPEDYDLVADSFPVSFMEGTTQTVLRDLSSSHKDLSGKIAGNDAVGQYQDWNNGAFVGWGAAGSTSPEGLVNILFGLLADNAEQHLGGAVRMDPFGNPISAIYLNDQGHDLKQLIQKHLLGAVAYSQGADDYLDNDTEGKGLLADNVDNVEMKGYTALEHVYDEGFGYFGAARDYLDYSDDELAAAGGREAYASGYFDSNGDGTIDLFSEFNFGNSTNAAKRDRGSAANAMPTDYTAQAMNAFLMGRQIISDAEGALTEAQATALQEQVTLALDAWERAIVTTVIHYINDSHADLATLGTADFDYATLAKHWSEMKGFALNLQFNRQSPLSAEQFAQLHSLMGDAPVLSGDVAAYQAQLMQARQILATAYGFDPANVENW</sequence>
<reference evidence="3 4" key="1">
    <citation type="submission" date="2016-11" db="EMBL/GenBank/DDBJ databases">
        <authorList>
            <person name="Jaros S."/>
            <person name="Januszkiewicz K."/>
            <person name="Wedrychowicz H."/>
        </authorList>
    </citation>
    <scope>NUCLEOTIDE SEQUENCE [LARGE SCALE GENOMIC DNA]</scope>
    <source>
        <strain evidence="3 4">DSM 16917</strain>
    </source>
</reference>
<proteinExistence type="predicted"/>
<keyword evidence="2" id="KW-0732">Signal</keyword>
<evidence type="ECO:0000256" key="1">
    <source>
        <dbReference type="SAM" id="MobiDB-lite"/>
    </source>
</evidence>
<dbReference type="InterPro" id="IPR015919">
    <property type="entry name" value="Cadherin-like_sf"/>
</dbReference>
<evidence type="ECO:0000313" key="4">
    <source>
        <dbReference type="Proteomes" id="UP000184268"/>
    </source>
</evidence>
<dbReference type="PROSITE" id="PS51257">
    <property type="entry name" value="PROKAR_LIPOPROTEIN"/>
    <property type="match status" value="1"/>
</dbReference>
<dbReference type="SUPFAM" id="SSF49313">
    <property type="entry name" value="Cadherin-like"/>
    <property type="match status" value="1"/>
</dbReference>
<dbReference type="EMBL" id="FQXG01000007">
    <property type="protein sequence ID" value="SHI11404.1"/>
    <property type="molecule type" value="Genomic_DNA"/>
</dbReference>
<gene>
    <name evidence="3" type="ORF">SAMN02745129_4248</name>
</gene>
<feature type="chain" id="PRO_5009915283" description="Cadherin domain-containing protein" evidence="2">
    <location>
        <begin position="20"/>
        <end position="576"/>
    </location>
</feature>
<organism evidence="3 4">
    <name type="scientific">Ferrimonas marina</name>
    <dbReference type="NCBI Taxonomy" id="299255"/>
    <lineage>
        <taxon>Bacteria</taxon>
        <taxon>Pseudomonadati</taxon>
        <taxon>Pseudomonadota</taxon>
        <taxon>Gammaproteobacteria</taxon>
        <taxon>Alteromonadales</taxon>
        <taxon>Ferrimonadaceae</taxon>
        <taxon>Ferrimonas</taxon>
    </lineage>
</organism>
<dbReference type="OrthoDB" id="5498726at2"/>
<dbReference type="GO" id="GO:0005509">
    <property type="term" value="F:calcium ion binding"/>
    <property type="evidence" value="ECO:0007669"/>
    <property type="project" value="InterPro"/>
</dbReference>
<evidence type="ECO:0000256" key="2">
    <source>
        <dbReference type="SAM" id="SignalP"/>
    </source>
</evidence>
<evidence type="ECO:0008006" key="5">
    <source>
        <dbReference type="Google" id="ProtNLM"/>
    </source>
</evidence>
<dbReference type="Pfam" id="PF16148">
    <property type="entry name" value="DUF4856"/>
    <property type="match status" value="1"/>
</dbReference>
<dbReference type="STRING" id="299255.SAMN02745129_4248"/>
<dbReference type="RefSeq" id="WP_067660464.1">
    <property type="nucleotide sequence ID" value="NZ_FQXG01000007.1"/>
</dbReference>